<dbReference type="NCBIfam" id="TIGR00263">
    <property type="entry name" value="trpB"/>
    <property type="match status" value="1"/>
</dbReference>
<dbReference type="InterPro" id="IPR006654">
    <property type="entry name" value="Trp_synth_beta"/>
</dbReference>
<dbReference type="InterPro" id="IPR023026">
    <property type="entry name" value="Trp_synth_beta/beta-like"/>
</dbReference>
<gene>
    <name evidence="13" type="primary">trpB_2</name>
    <name evidence="11" type="synonym">trpB</name>
    <name evidence="13" type="ORF">ERS852494_01928</name>
    <name evidence="14" type="ORF">ERS852558_04287</name>
</gene>
<dbReference type="Proteomes" id="UP000095657">
    <property type="component" value="Unassembled WGS sequence"/>
</dbReference>
<evidence type="ECO:0000256" key="6">
    <source>
        <dbReference type="ARBA" id="ARBA00022822"/>
    </source>
</evidence>
<comment type="similarity">
    <text evidence="3 11">Belongs to the TrpB family.</text>
</comment>
<dbReference type="InterPro" id="IPR001926">
    <property type="entry name" value="TrpB-like_PALP"/>
</dbReference>
<organism evidence="13 15">
    <name type="scientific">Bacteroides caccae</name>
    <dbReference type="NCBI Taxonomy" id="47678"/>
    <lineage>
        <taxon>Bacteria</taxon>
        <taxon>Pseudomonadati</taxon>
        <taxon>Bacteroidota</taxon>
        <taxon>Bacteroidia</taxon>
        <taxon>Bacteroidales</taxon>
        <taxon>Bacteroidaceae</taxon>
        <taxon>Bacteroides</taxon>
    </lineage>
</organism>
<keyword evidence="9 11" id="KW-0456">Lyase</keyword>
<dbReference type="UniPathway" id="UPA00035">
    <property type="reaction ID" value="UER00044"/>
</dbReference>
<dbReference type="EMBL" id="CZBL01000025">
    <property type="protein sequence ID" value="CUQ53556.1"/>
    <property type="molecule type" value="Genomic_DNA"/>
</dbReference>
<dbReference type="AlphaFoldDB" id="A0A174LUD2"/>
<dbReference type="GO" id="GO:0005737">
    <property type="term" value="C:cytoplasm"/>
    <property type="evidence" value="ECO:0007669"/>
    <property type="project" value="TreeGrafter"/>
</dbReference>
<keyword evidence="7 11" id="KW-0663">Pyridoxal phosphate</keyword>
<evidence type="ECO:0000256" key="9">
    <source>
        <dbReference type="ARBA" id="ARBA00023239"/>
    </source>
</evidence>
<dbReference type="STRING" id="47678.ERS852494_01928"/>
<evidence type="ECO:0000256" key="4">
    <source>
        <dbReference type="ARBA" id="ARBA00011270"/>
    </source>
</evidence>
<evidence type="ECO:0000313" key="13">
    <source>
        <dbReference type="EMBL" id="CUP27792.1"/>
    </source>
</evidence>
<evidence type="ECO:0000259" key="12">
    <source>
        <dbReference type="Pfam" id="PF00291"/>
    </source>
</evidence>
<dbReference type="InterPro" id="IPR006653">
    <property type="entry name" value="Trp_synth_b_CS"/>
</dbReference>
<dbReference type="HAMAP" id="MF_00133">
    <property type="entry name" value="Trp_synth_beta"/>
    <property type="match status" value="1"/>
</dbReference>
<evidence type="ECO:0000256" key="11">
    <source>
        <dbReference type="HAMAP-Rule" id="MF_00133"/>
    </source>
</evidence>
<comment type="subunit">
    <text evidence="4 11">Tetramer of two alpha and two beta chains.</text>
</comment>
<dbReference type="EC" id="4.2.1.20" evidence="11"/>
<dbReference type="SUPFAM" id="SSF53686">
    <property type="entry name" value="Tryptophan synthase beta subunit-like PLP-dependent enzymes"/>
    <property type="match status" value="1"/>
</dbReference>
<dbReference type="PROSITE" id="PS00168">
    <property type="entry name" value="TRP_SYNTHASE_BETA"/>
    <property type="match status" value="1"/>
</dbReference>
<proteinExistence type="inferred from homology"/>
<keyword evidence="5 11" id="KW-0028">Amino-acid biosynthesis</keyword>
<evidence type="ECO:0000256" key="3">
    <source>
        <dbReference type="ARBA" id="ARBA00009982"/>
    </source>
</evidence>
<dbReference type="Proteomes" id="UP000095725">
    <property type="component" value="Unassembled WGS sequence"/>
</dbReference>
<dbReference type="FunFam" id="3.40.50.1100:FF:000004">
    <property type="entry name" value="Tryptophan synthase beta chain"/>
    <property type="match status" value="1"/>
</dbReference>
<evidence type="ECO:0000313" key="14">
    <source>
        <dbReference type="EMBL" id="CUQ53556.1"/>
    </source>
</evidence>
<dbReference type="PIRSF" id="PIRSF001413">
    <property type="entry name" value="Trp_syn_beta"/>
    <property type="match status" value="1"/>
</dbReference>
<feature type="domain" description="Tryptophan synthase beta chain-like PALP" evidence="12">
    <location>
        <begin position="57"/>
        <end position="379"/>
    </location>
</feature>
<keyword evidence="6 11" id="KW-0822">Tryptophan biosynthesis</keyword>
<comment type="catalytic activity">
    <reaction evidence="10 11">
        <text>(1S,2R)-1-C-(indol-3-yl)glycerol 3-phosphate + L-serine = D-glyceraldehyde 3-phosphate + L-tryptophan + H2O</text>
        <dbReference type="Rhea" id="RHEA:10532"/>
        <dbReference type="ChEBI" id="CHEBI:15377"/>
        <dbReference type="ChEBI" id="CHEBI:33384"/>
        <dbReference type="ChEBI" id="CHEBI:57912"/>
        <dbReference type="ChEBI" id="CHEBI:58866"/>
        <dbReference type="ChEBI" id="CHEBI:59776"/>
        <dbReference type="EC" id="4.2.1.20"/>
    </reaction>
</comment>
<name>A0A174LUD2_9BACE</name>
<dbReference type="Pfam" id="PF00291">
    <property type="entry name" value="PALP"/>
    <property type="match status" value="1"/>
</dbReference>
<dbReference type="InterPro" id="IPR036052">
    <property type="entry name" value="TrpB-like_PALP_sf"/>
</dbReference>
<evidence type="ECO:0000256" key="2">
    <source>
        <dbReference type="ARBA" id="ARBA00004733"/>
    </source>
</evidence>
<dbReference type="GO" id="GO:0004834">
    <property type="term" value="F:tryptophan synthase activity"/>
    <property type="evidence" value="ECO:0007669"/>
    <property type="project" value="UniProtKB-UniRule"/>
</dbReference>
<comment type="cofactor">
    <cofactor evidence="1 11">
        <name>pyridoxal 5'-phosphate</name>
        <dbReference type="ChEBI" id="CHEBI:597326"/>
    </cofactor>
</comment>
<keyword evidence="8 11" id="KW-0057">Aromatic amino acid biosynthesis</keyword>
<evidence type="ECO:0000313" key="16">
    <source>
        <dbReference type="Proteomes" id="UP000095725"/>
    </source>
</evidence>
<dbReference type="Gene3D" id="3.40.50.1100">
    <property type="match status" value="2"/>
</dbReference>
<dbReference type="SMR" id="A0A174LUD2"/>
<reference evidence="15 16" key="1">
    <citation type="submission" date="2015-09" db="EMBL/GenBank/DDBJ databases">
        <authorList>
            <consortium name="Pathogen Informatics"/>
        </authorList>
    </citation>
    <scope>NUCLEOTIDE SEQUENCE [LARGE SCALE GENOMIC DNA]</scope>
    <source>
        <strain evidence="13 15">2789STDY5834880</strain>
        <strain evidence="14 16">2789STDY5834946</strain>
    </source>
</reference>
<comment type="pathway">
    <text evidence="2 11">Amino-acid biosynthesis; L-tryptophan biosynthesis; L-tryptophan from chorismate: step 5/5.</text>
</comment>
<evidence type="ECO:0000256" key="7">
    <source>
        <dbReference type="ARBA" id="ARBA00022898"/>
    </source>
</evidence>
<accession>A0A174LUD2</accession>
<dbReference type="RefSeq" id="WP_055171510.1">
    <property type="nucleotide sequence ID" value="NZ_CP081920.1"/>
</dbReference>
<evidence type="ECO:0000256" key="1">
    <source>
        <dbReference type="ARBA" id="ARBA00001933"/>
    </source>
</evidence>
<feature type="modified residue" description="N6-(pyridoxal phosphate)lysine" evidence="11">
    <location>
        <position position="90"/>
    </location>
</feature>
<dbReference type="PANTHER" id="PTHR48077:SF3">
    <property type="entry name" value="TRYPTOPHAN SYNTHASE"/>
    <property type="match status" value="1"/>
</dbReference>
<dbReference type="EMBL" id="CZAI01000003">
    <property type="protein sequence ID" value="CUP27792.1"/>
    <property type="molecule type" value="Genomic_DNA"/>
</dbReference>
<evidence type="ECO:0000256" key="8">
    <source>
        <dbReference type="ARBA" id="ARBA00023141"/>
    </source>
</evidence>
<dbReference type="CDD" id="cd06446">
    <property type="entry name" value="Trp-synth_B"/>
    <property type="match status" value="1"/>
</dbReference>
<evidence type="ECO:0000313" key="15">
    <source>
        <dbReference type="Proteomes" id="UP000095657"/>
    </source>
</evidence>
<evidence type="ECO:0000256" key="5">
    <source>
        <dbReference type="ARBA" id="ARBA00022605"/>
    </source>
</evidence>
<comment type="function">
    <text evidence="11">The beta subunit is responsible for the synthesis of L-tryptophan from indole and L-serine.</text>
</comment>
<sequence>MKSFLVDQDGYYGEFGGAYVPEILHKCVEELKNKYLEVLESEEFKKEFEQLLRDYVGRPSPLYPARRLSKKYGCKLYLKREDLNHTGAHKINNTIGQILLARRMGKKRIIAETGAGQHGVATATVCALMNMECIVYMGKTDVERQHINVEKMKMLGATVIPVTSGNMTLKDATNEAIRDWCCHPADTYYIIGSTVGPHPYPDMVARLQSVISEEIKKQLQEKEGRDYPDYLIACVGGGSNAAGTIYHYINDERVGIVLAEAGGKGIETGMTAATIQLGKMGIIHGARTYVIQNEDGQIEEPYSISAGLDYPGIGPIHANLAAQRRANVLAINDDEAIEAAYELTKFEGIIPALESAHALGALKKLKFKPEDVVVLTVSGRGDKDIETYLSFNEEKQDN</sequence>
<evidence type="ECO:0000256" key="10">
    <source>
        <dbReference type="ARBA" id="ARBA00049047"/>
    </source>
</evidence>
<protein>
    <recommendedName>
        <fullName evidence="11">Tryptophan synthase beta chain</fullName>
        <ecNumber evidence="11">4.2.1.20</ecNumber>
    </recommendedName>
</protein>
<dbReference type="FunFam" id="3.40.50.1100:FF:000001">
    <property type="entry name" value="Tryptophan synthase beta chain"/>
    <property type="match status" value="1"/>
</dbReference>
<dbReference type="PANTHER" id="PTHR48077">
    <property type="entry name" value="TRYPTOPHAN SYNTHASE-RELATED"/>
    <property type="match status" value="1"/>
</dbReference>